<name>A0ABY2W3L1_9GAMM</name>
<dbReference type="EMBL" id="PNCK01000189">
    <property type="protein sequence ID" value="TMP36995.1"/>
    <property type="molecule type" value="Genomic_DNA"/>
</dbReference>
<evidence type="ECO:0000256" key="1">
    <source>
        <dbReference type="SAM" id="MobiDB-lite"/>
    </source>
</evidence>
<protein>
    <submittedName>
        <fullName evidence="2">Uncharacterized protein</fullName>
    </submittedName>
</protein>
<keyword evidence="3" id="KW-1185">Reference proteome</keyword>
<dbReference type="Proteomes" id="UP000305730">
    <property type="component" value="Unassembled WGS sequence"/>
</dbReference>
<feature type="non-terminal residue" evidence="2">
    <location>
        <position position="1"/>
    </location>
</feature>
<accession>A0ABY2W3L1</accession>
<gene>
    <name evidence="2" type="ORF">CWB97_22790</name>
</gene>
<sequence>PPAAVPAAASQVQLGSEQETELEPEVGEVMVAESEAIEAEASEPAPAINMDMLNKYVNHDEAKRNRFFRMYLEQSSQ</sequence>
<reference evidence="3" key="1">
    <citation type="submission" date="2019-06" db="EMBL/GenBank/DDBJ databases">
        <title>Co-occurence of chitin degradation, pigmentation and bioactivity in marine Pseudoalteromonas.</title>
        <authorList>
            <person name="Sonnenschein E.C."/>
            <person name="Bech P.K."/>
        </authorList>
    </citation>
    <scope>NUCLEOTIDE SEQUENCE [LARGE SCALE GENOMIC DNA]</scope>
    <source>
        <strain evidence="3">S2233</strain>
    </source>
</reference>
<comment type="caution">
    <text evidence="2">The sequence shown here is derived from an EMBL/GenBank/DDBJ whole genome shotgun (WGS) entry which is preliminary data.</text>
</comment>
<feature type="non-terminal residue" evidence="2">
    <location>
        <position position="77"/>
    </location>
</feature>
<organism evidence="2 3">
    <name type="scientific">Pseudoalteromonas citrea</name>
    <dbReference type="NCBI Taxonomy" id="43655"/>
    <lineage>
        <taxon>Bacteria</taxon>
        <taxon>Pseudomonadati</taxon>
        <taxon>Pseudomonadota</taxon>
        <taxon>Gammaproteobacteria</taxon>
        <taxon>Alteromonadales</taxon>
        <taxon>Pseudoalteromonadaceae</taxon>
        <taxon>Pseudoalteromonas</taxon>
    </lineage>
</organism>
<proteinExistence type="predicted"/>
<dbReference type="RefSeq" id="WP_138598781.1">
    <property type="nucleotide sequence ID" value="NZ_PNCK01000189.1"/>
</dbReference>
<evidence type="ECO:0000313" key="3">
    <source>
        <dbReference type="Proteomes" id="UP000305730"/>
    </source>
</evidence>
<feature type="region of interest" description="Disordered" evidence="1">
    <location>
        <begin position="1"/>
        <end position="23"/>
    </location>
</feature>
<evidence type="ECO:0000313" key="2">
    <source>
        <dbReference type="EMBL" id="TMP36995.1"/>
    </source>
</evidence>